<feature type="transmembrane region" description="Helical" evidence="1">
    <location>
        <begin position="21"/>
        <end position="46"/>
    </location>
</feature>
<feature type="transmembrane region" description="Helical" evidence="1">
    <location>
        <begin position="93"/>
        <end position="113"/>
    </location>
</feature>
<dbReference type="Proteomes" id="UP000593758">
    <property type="component" value="Chromosome"/>
</dbReference>
<evidence type="ECO:0008006" key="4">
    <source>
        <dbReference type="Google" id="ProtNLM"/>
    </source>
</evidence>
<gene>
    <name evidence="2" type="ORF">IM660_01505</name>
</gene>
<dbReference type="AlphaFoldDB" id="A0A7M1STV2"/>
<reference evidence="2 3" key="1">
    <citation type="submission" date="2020-10" db="EMBL/GenBank/DDBJ databases">
        <title>Haloactinobacterium sp. RN3S43, a bacterium isolated from saline soil.</title>
        <authorList>
            <person name="Sun J.-Q."/>
        </authorList>
    </citation>
    <scope>NUCLEOTIDE SEQUENCE [LARGE SCALE GENOMIC DNA]</scope>
    <source>
        <strain evidence="2 3">RN3S43</strain>
    </source>
</reference>
<dbReference type="KEGG" id="halt:IM660_01505"/>
<evidence type="ECO:0000313" key="3">
    <source>
        <dbReference type="Proteomes" id="UP000593758"/>
    </source>
</evidence>
<evidence type="ECO:0000256" key="1">
    <source>
        <dbReference type="SAM" id="Phobius"/>
    </source>
</evidence>
<feature type="transmembrane region" description="Helical" evidence="1">
    <location>
        <begin position="66"/>
        <end position="86"/>
    </location>
</feature>
<organism evidence="2 3">
    <name type="scientific">Ruania alkalisoli</name>
    <dbReference type="NCBI Taxonomy" id="2779775"/>
    <lineage>
        <taxon>Bacteria</taxon>
        <taxon>Bacillati</taxon>
        <taxon>Actinomycetota</taxon>
        <taxon>Actinomycetes</taxon>
        <taxon>Micrococcales</taxon>
        <taxon>Ruaniaceae</taxon>
        <taxon>Ruania</taxon>
    </lineage>
</organism>
<dbReference type="RefSeq" id="WP_193497688.1">
    <property type="nucleotide sequence ID" value="NZ_CP063169.1"/>
</dbReference>
<protein>
    <recommendedName>
        <fullName evidence="4">Integral membrane protein</fullName>
    </recommendedName>
</protein>
<dbReference type="EMBL" id="CP063169">
    <property type="protein sequence ID" value="QOR71019.1"/>
    <property type="molecule type" value="Genomic_DNA"/>
</dbReference>
<proteinExistence type="predicted"/>
<keyword evidence="1" id="KW-0472">Membrane</keyword>
<keyword evidence="1" id="KW-1133">Transmembrane helix</keyword>
<name>A0A7M1STV2_9MICO</name>
<keyword evidence="1" id="KW-0812">Transmembrane</keyword>
<evidence type="ECO:0000313" key="2">
    <source>
        <dbReference type="EMBL" id="QOR71019.1"/>
    </source>
</evidence>
<sequence>MSAHRPTTPARRDQPARPGGITAVAVMTLLGTFVLTLLGGGLLALGSVAPEQLGPLGAHSTTVVPLLGGTLLIAAGLSITCAVGVLRRRKPAMYGLLLLGAVTTFGCVLALVYQVLGPQVIVPVLWIGVGSALLWQHRSWFDGE</sequence>
<accession>A0A7M1STV2</accession>
<keyword evidence="3" id="KW-1185">Reference proteome</keyword>